<dbReference type="SUPFAM" id="SSF50341">
    <property type="entry name" value="CheW-like"/>
    <property type="match status" value="1"/>
</dbReference>
<keyword evidence="3" id="KW-0963">Cytoplasm</keyword>
<evidence type="ECO:0000256" key="1">
    <source>
        <dbReference type="ARBA" id="ARBA00004496"/>
    </source>
</evidence>
<dbReference type="SMART" id="SM00260">
    <property type="entry name" value="CheW"/>
    <property type="match status" value="1"/>
</dbReference>
<dbReference type="GO" id="GO:0006935">
    <property type="term" value="P:chemotaxis"/>
    <property type="evidence" value="ECO:0007669"/>
    <property type="project" value="InterPro"/>
</dbReference>
<accession>A0A3B0ZPI7</accession>
<evidence type="ECO:0000259" key="4">
    <source>
        <dbReference type="PROSITE" id="PS50851"/>
    </source>
</evidence>
<dbReference type="Pfam" id="PF01584">
    <property type="entry name" value="CheW"/>
    <property type="match status" value="1"/>
</dbReference>
<dbReference type="AlphaFoldDB" id="A0A3B0ZPI7"/>
<proteinExistence type="predicted"/>
<sequence>MDEQIKNCWSTIGVWSTEKDKCPHLDEVLHCRNCDVYSNAGRSLLTRAIPEDYQNYWTSLLAKEKTRKSHDSLSIVVFRLGDEWLGLPTITIKEISEIRPVHGIPNSQSSVVKGLVNVRGELKLWVSMGRLLSVDKGGDLGSSTLRKSFLERLVIFVKDGEQFVFPVSEIIGTHRIWRENIREVPATAANSINSHLAGLFELEGRHVGLLDQELLFNSLQRRLV</sequence>
<dbReference type="Gene3D" id="2.30.30.40">
    <property type="entry name" value="SH3 Domains"/>
    <property type="match status" value="1"/>
</dbReference>
<evidence type="ECO:0000256" key="3">
    <source>
        <dbReference type="ARBA" id="ARBA00022490"/>
    </source>
</evidence>
<dbReference type="PANTHER" id="PTHR22617">
    <property type="entry name" value="CHEMOTAXIS SENSOR HISTIDINE KINASE-RELATED"/>
    <property type="match status" value="1"/>
</dbReference>
<dbReference type="InterPro" id="IPR036061">
    <property type="entry name" value="CheW-like_dom_sf"/>
</dbReference>
<organism evidence="5">
    <name type="scientific">hydrothermal vent metagenome</name>
    <dbReference type="NCBI Taxonomy" id="652676"/>
    <lineage>
        <taxon>unclassified sequences</taxon>
        <taxon>metagenomes</taxon>
        <taxon>ecological metagenomes</taxon>
    </lineage>
</organism>
<evidence type="ECO:0000313" key="5">
    <source>
        <dbReference type="EMBL" id="VAW89342.1"/>
    </source>
</evidence>
<name>A0A3B0ZPI7_9ZZZZ</name>
<dbReference type="InterPro" id="IPR002545">
    <property type="entry name" value="CheW-lke_dom"/>
</dbReference>
<dbReference type="GO" id="GO:0005829">
    <property type="term" value="C:cytosol"/>
    <property type="evidence" value="ECO:0007669"/>
    <property type="project" value="TreeGrafter"/>
</dbReference>
<protein>
    <recommendedName>
        <fullName evidence="2">Chemotaxis protein CheW</fullName>
    </recommendedName>
</protein>
<reference evidence="5" key="1">
    <citation type="submission" date="2018-06" db="EMBL/GenBank/DDBJ databases">
        <authorList>
            <person name="Zhirakovskaya E."/>
        </authorList>
    </citation>
    <scope>NUCLEOTIDE SEQUENCE</scope>
</reference>
<dbReference type="PROSITE" id="PS50851">
    <property type="entry name" value="CHEW"/>
    <property type="match status" value="1"/>
</dbReference>
<feature type="domain" description="CheW-like" evidence="4">
    <location>
        <begin position="72"/>
        <end position="221"/>
    </location>
</feature>
<dbReference type="Gene3D" id="2.40.50.180">
    <property type="entry name" value="CheA-289, Domain 4"/>
    <property type="match status" value="1"/>
</dbReference>
<evidence type="ECO:0000256" key="2">
    <source>
        <dbReference type="ARBA" id="ARBA00021483"/>
    </source>
</evidence>
<dbReference type="EMBL" id="UOFQ01000130">
    <property type="protein sequence ID" value="VAW89342.1"/>
    <property type="molecule type" value="Genomic_DNA"/>
</dbReference>
<gene>
    <name evidence="5" type="ORF">MNBD_GAMMA17-1139</name>
</gene>
<dbReference type="GO" id="GO:0007165">
    <property type="term" value="P:signal transduction"/>
    <property type="evidence" value="ECO:0007669"/>
    <property type="project" value="InterPro"/>
</dbReference>
<dbReference type="PANTHER" id="PTHR22617:SF45">
    <property type="entry name" value="CHEMOTAXIS PROTEIN CHEW"/>
    <property type="match status" value="1"/>
</dbReference>
<comment type="subcellular location">
    <subcellularLocation>
        <location evidence="1">Cytoplasm</location>
    </subcellularLocation>
</comment>
<dbReference type="InterPro" id="IPR039315">
    <property type="entry name" value="CheW"/>
</dbReference>